<reference evidence="1" key="2">
    <citation type="journal article" date="2023" name="IMA Fungus">
        <title>Comparative genomic study of the Penicillium genus elucidates a diverse pangenome and 15 lateral gene transfer events.</title>
        <authorList>
            <person name="Petersen C."/>
            <person name="Sorensen T."/>
            <person name="Nielsen M.R."/>
            <person name="Sondergaard T.E."/>
            <person name="Sorensen J.L."/>
            <person name="Fitzpatrick D.A."/>
            <person name="Frisvad J.C."/>
            <person name="Nielsen K.L."/>
        </authorList>
    </citation>
    <scope>NUCLEOTIDE SEQUENCE</scope>
    <source>
        <strain evidence="1">IBT 30761</strain>
    </source>
</reference>
<dbReference type="EMBL" id="JAPQKI010000005">
    <property type="protein sequence ID" value="KAJ5098181.1"/>
    <property type="molecule type" value="Genomic_DNA"/>
</dbReference>
<dbReference type="RefSeq" id="XP_056473835.1">
    <property type="nucleotide sequence ID" value="XM_056617676.1"/>
</dbReference>
<reference evidence="1" key="1">
    <citation type="submission" date="2022-11" db="EMBL/GenBank/DDBJ databases">
        <authorList>
            <person name="Petersen C."/>
        </authorList>
    </citation>
    <scope>NUCLEOTIDE SEQUENCE</scope>
    <source>
        <strain evidence="1">IBT 30761</strain>
    </source>
</reference>
<evidence type="ECO:0000313" key="2">
    <source>
        <dbReference type="Proteomes" id="UP001149074"/>
    </source>
</evidence>
<dbReference type="GeneID" id="81356655"/>
<name>A0A9W9FDF5_9EURO</name>
<proteinExistence type="predicted"/>
<accession>A0A9W9FDF5</accession>
<comment type="caution">
    <text evidence="1">The sequence shown here is derived from an EMBL/GenBank/DDBJ whole genome shotgun (WGS) entry which is preliminary data.</text>
</comment>
<dbReference type="AlphaFoldDB" id="A0A9W9FDF5"/>
<protein>
    <submittedName>
        <fullName evidence="1">Uncharacterized protein</fullName>
    </submittedName>
</protein>
<keyword evidence="2" id="KW-1185">Reference proteome</keyword>
<gene>
    <name evidence="1" type="ORF">N7532_005182</name>
</gene>
<dbReference type="Proteomes" id="UP001149074">
    <property type="component" value="Unassembled WGS sequence"/>
</dbReference>
<evidence type="ECO:0000313" key="1">
    <source>
        <dbReference type="EMBL" id="KAJ5098181.1"/>
    </source>
</evidence>
<sequence length="129" mass="15553">MSFEIDSMWHFRKRVEPKLTYTRVIRMQHNKCNTRYKINTTKAVQIRSLPNFRISKMYKLDRLLVRMLKFTNRQRHYKNQATVQHQRDSAYQNELAKKNAQTQKHILKQNVATHSQILKHNAATQMQIA</sequence>
<organism evidence="1 2">
    <name type="scientific">Penicillium argentinense</name>
    <dbReference type="NCBI Taxonomy" id="1131581"/>
    <lineage>
        <taxon>Eukaryota</taxon>
        <taxon>Fungi</taxon>
        <taxon>Dikarya</taxon>
        <taxon>Ascomycota</taxon>
        <taxon>Pezizomycotina</taxon>
        <taxon>Eurotiomycetes</taxon>
        <taxon>Eurotiomycetidae</taxon>
        <taxon>Eurotiales</taxon>
        <taxon>Aspergillaceae</taxon>
        <taxon>Penicillium</taxon>
    </lineage>
</organism>